<gene>
    <name evidence="1" type="ORF">VVD49_19405</name>
</gene>
<dbReference type="RefSeq" id="WP_327600883.1">
    <property type="nucleotide sequence ID" value="NZ_JAYXHS010000004.1"/>
</dbReference>
<accession>A0ABU6K7R4</accession>
<dbReference type="NCBIfam" id="NF008498">
    <property type="entry name" value="PRK11408.1-5"/>
    <property type="match status" value="1"/>
</dbReference>
<proteinExistence type="predicted"/>
<evidence type="ECO:0000313" key="2">
    <source>
        <dbReference type="Proteomes" id="UP001331561"/>
    </source>
</evidence>
<dbReference type="Pfam" id="PF10946">
    <property type="entry name" value="DUF2625"/>
    <property type="match status" value="1"/>
</dbReference>
<keyword evidence="2" id="KW-1185">Reference proteome</keyword>
<protein>
    <submittedName>
        <fullName evidence="1">DUF2625 family protein</fullName>
    </submittedName>
</protein>
<dbReference type="InterPro" id="IPR037883">
    <property type="entry name" value="Knr4/Smi1-like_sf"/>
</dbReference>
<dbReference type="Proteomes" id="UP001331561">
    <property type="component" value="Unassembled WGS sequence"/>
</dbReference>
<organism evidence="1 2">
    <name type="scientific">Uliginosibacterium silvisoli</name>
    <dbReference type="NCBI Taxonomy" id="3114758"/>
    <lineage>
        <taxon>Bacteria</taxon>
        <taxon>Pseudomonadati</taxon>
        <taxon>Pseudomonadota</taxon>
        <taxon>Betaproteobacteria</taxon>
        <taxon>Rhodocyclales</taxon>
        <taxon>Zoogloeaceae</taxon>
        <taxon>Uliginosibacterium</taxon>
    </lineage>
</organism>
<sequence>MRDLHELIDTTDSAITVVRECLESSENQYEVLPPSGRRDDVLLDLQVSTRSTLGAVAYETGGILIDHGWLRILGSGSTRLTRDLAAWNKARADGFVLIADDAVGGFFAINSNGLGDDAGAIYYWAPDTLEWEPLGAGYTDFLCWALTAQLGAFYENLRWPGWQAAMQDVSPDECFSFYPFLWTSEGSVTSSLRKAISAAEQYAFNGDMLRQLRQREMNDDQQD</sequence>
<dbReference type="InterPro" id="IPR021239">
    <property type="entry name" value="DUF2625"/>
</dbReference>
<dbReference type="SUPFAM" id="SSF160631">
    <property type="entry name" value="SMI1/KNR4-like"/>
    <property type="match status" value="1"/>
</dbReference>
<name>A0ABU6K7R4_9RHOO</name>
<reference evidence="1 2" key="1">
    <citation type="submission" date="2024-01" db="EMBL/GenBank/DDBJ databases">
        <title>Uliginosibacterium soil sp. nov.</title>
        <authorList>
            <person name="Lv Y."/>
        </authorList>
    </citation>
    <scope>NUCLEOTIDE SEQUENCE [LARGE SCALE GENOMIC DNA]</scope>
    <source>
        <strain evidence="1 2">H3</strain>
    </source>
</reference>
<dbReference type="EMBL" id="JAYXHS010000004">
    <property type="protein sequence ID" value="MEC5387909.1"/>
    <property type="molecule type" value="Genomic_DNA"/>
</dbReference>
<comment type="caution">
    <text evidence="1">The sequence shown here is derived from an EMBL/GenBank/DDBJ whole genome shotgun (WGS) entry which is preliminary data.</text>
</comment>
<evidence type="ECO:0000313" key="1">
    <source>
        <dbReference type="EMBL" id="MEC5387909.1"/>
    </source>
</evidence>